<dbReference type="EnsemblMetazoa" id="XM_038193370.1">
    <property type="protein sequence ID" value="XP_038049298.1"/>
    <property type="gene ID" value="LOC119722950"/>
</dbReference>
<keyword evidence="8 11" id="KW-0333">Golgi apparatus</keyword>
<dbReference type="EC" id="2.4.1.-" evidence="11"/>
<dbReference type="GO" id="GO:0000139">
    <property type="term" value="C:Golgi membrane"/>
    <property type="evidence" value="ECO:0007669"/>
    <property type="project" value="UniProtKB-SubCell"/>
</dbReference>
<evidence type="ECO:0000256" key="4">
    <source>
        <dbReference type="ARBA" id="ARBA00022679"/>
    </source>
</evidence>
<organism evidence="12 13">
    <name type="scientific">Patiria miniata</name>
    <name type="common">Bat star</name>
    <name type="synonym">Asterina miniata</name>
    <dbReference type="NCBI Taxonomy" id="46514"/>
    <lineage>
        <taxon>Eukaryota</taxon>
        <taxon>Metazoa</taxon>
        <taxon>Echinodermata</taxon>
        <taxon>Eleutherozoa</taxon>
        <taxon>Asterozoa</taxon>
        <taxon>Asteroidea</taxon>
        <taxon>Valvatacea</taxon>
        <taxon>Valvatida</taxon>
        <taxon>Asterinidae</taxon>
        <taxon>Patiria</taxon>
    </lineage>
</organism>
<evidence type="ECO:0000256" key="1">
    <source>
        <dbReference type="ARBA" id="ARBA00004323"/>
    </source>
</evidence>
<keyword evidence="13" id="KW-1185">Reference proteome</keyword>
<dbReference type="Proteomes" id="UP000887568">
    <property type="component" value="Unplaced"/>
</dbReference>
<proteinExistence type="inferred from homology"/>
<evidence type="ECO:0000256" key="10">
    <source>
        <dbReference type="ARBA" id="ARBA00023180"/>
    </source>
</evidence>
<dbReference type="OrthoDB" id="5957813at2759"/>
<keyword evidence="7 11" id="KW-1133">Transmembrane helix</keyword>
<name>A0A913ZBZ3_PATMI</name>
<comment type="similarity">
    <text evidence="2 11">Belongs to the glycosyltransferase 31 family.</text>
</comment>
<keyword evidence="6 11" id="KW-0735">Signal-anchor</keyword>
<keyword evidence="9 11" id="KW-0472">Membrane</keyword>
<accession>A0A913ZBZ3</accession>
<dbReference type="Pfam" id="PF01762">
    <property type="entry name" value="Galactosyl_T"/>
    <property type="match status" value="1"/>
</dbReference>
<evidence type="ECO:0000256" key="3">
    <source>
        <dbReference type="ARBA" id="ARBA00022676"/>
    </source>
</evidence>
<dbReference type="PANTHER" id="PTHR11214:SF314">
    <property type="entry name" value="HEXOSYLTRANSFERASE"/>
    <property type="match status" value="1"/>
</dbReference>
<keyword evidence="3 11" id="KW-0328">Glycosyltransferase</keyword>
<dbReference type="Gene3D" id="3.90.550.50">
    <property type="match status" value="1"/>
</dbReference>
<dbReference type="FunFam" id="3.90.550.50:FF:000001">
    <property type="entry name" value="Hexosyltransferase"/>
    <property type="match status" value="1"/>
</dbReference>
<evidence type="ECO:0000313" key="12">
    <source>
        <dbReference type="EnsemblMetazoa" id="XP_038049298.1"/>
    </source>
</evidence>
<evidence type="ECO:0000256" key="2">
    <source>
        <dbReference type="ARBA" id="ARBA00008661"/>
    </source>
</evidence>
<feature type="transmembrane region" description="Helical" evidence="11">
    <location>
        <begin position="6"/>
        <end position="25"/>
    </location>
</feature>
<dbReference type="AlphaFoldDB" id="A0A913ZBZ3"/>
<dbReference type="InterPro" id="IPR002659">
    <property type="entry name" value="Glyco_trans_31"/>
</dbReference>
<evidence type="ECO:0000256" key="5">
    <source>
        <dbReference type="ARBA" id="ARBA00022692"/>
    </source>
</evidence>
<evidence type="ECO:0000256" key="8">
    <source>
        <dbReference type="ARBA" id="ARBA00023034"/>
    </source>
</evidence>
<sequence length="329" mass="38154">MTLRKSFLILAVVVISNVILLVFVLPSRYNFAWHRCLTTAHQPIKCNCTDSVKDTIVNSHEYKLLINEPQACYDTAGSPREVFLLVFIATIHAHTEQRQAIRETWGSPRDVRGKQIVTLFLLAQNKDAALQQQVEKESSKHHDLLQEDFQDTYKNLTLKTIMGMKWVSTHCRHASYVMKTDDDMYVSYDNLVKHLTDATTLSTNYAVGRLHKNIFPIRDPKSRWYMSKELYPGRMYPPYLSGAGYVVTGDLAGKIYQTSLKLQYLHIEDVFVGECLKSLNTMPKDNSQFTCWSNTEYSYCDSHRMITMHNFSSSRMRKLWSDHQRQTKC</sequence>
<evidence type="ECO:0000256" key="11">
    <source>
        <dbReference type="RuleBase" id="RU363063"/>
    </source>
</evidence>
<dbReference type="GeneID" id="119722950"/>
<keyword evidence="10" id="KW-0325">Glycoprotein</keyword>
<evidence type="ECO:0000256" key="6">
    <source>
        <dbReference type="ARBA" id="ARBA00022968"/>
    </source>
</evidence>
<evidence type="ECO:0000313" key="13">
    <source>
        <dbReference type="Proteomes" id="UP000887568"/>
    </source>
</evidence>
<dbReference type="OMA" id="MPRDVYP"/>
<evidence type="ECO:0000256" key="7">
    <source>
        <dbReference type="ARBA" id="ARBA00022989"/>
    </source>
</evidence>
<keyword evidence="4" id="KW-0808">Transferase</keyword>
<reference evidence="12" key="1">
    <citation type="submission" date="2022-11" db="UniProtKB">
        <authorList>
            <consortium name="EnsemblMetazoa"/>
        </authorList>
    </citation>
    <scope>IDENTIFICATION</scope>
</reference>
<keyword evidence="5 11" id="KW-0812">Transmembrane</keyword>
<evidence type="ECO:0000256" key="9">
    <source>
        <dbReference type="ARBA" id="ARBA00023136"/>
    </source>
</evidence>
<dbReference type="PANTHER" id="PTHR11214">
    <property type="entry name" value="BETA-1,3-N-ACETYLGLUCOSAMINYLTRANSFERASE"/>
    <property type="match status" value="1"/>
</dbReference>
<comment type="subcellular location">
    <subcellularLocation>
        <location evidence="1 11">Golgi apparatus membrane</location>
        <topology evidence="1 11">Single-pass type II membrane protein</topology>
    </subcellularLocation>
</comment>
<protein>
    <recommendedName>
        <fullName evidence="11">Hexosyltransferase</fullName>
        <ecNumber evidence="11">2.4.1.-</ecNumber>
    </recommendedName>
</protein>
<dbReference type="GO" id="GO:0016758">
    <property type="term" value="F:hexosyltransferase activity"/>
    <property type="evidence" value="ECO:0007669"/>
    <property type="project" value="InterPro"/>
</dbReference>
<dbReference type="GO" id="GO:0006493">
    <property type="term" value="P:protein O-linked glycosylation"/>
    <property type="evidence" value="ECO:0007669"/>
    <property type="project" value="TreeGrafter"/>
</dbReference>
<dbReference type="RefSeq" id="XP_038049298.1">
    <property type="nucleotide sequence ID" value="XM_038193370.1"/>
</dbReference>